<dbReference type="SUPFAM" id="SSF69304">
    <property type="entry name" value="Tricorn protease N-terminal domain"/>
    <property type="match status" value="1"/>
</dbReference>
<dbReference type="Pfam" id="PF14684">
    <property type="entry name" value="Tricorn_C1"/>
    <property type="match status" value="1"/>
</dbReference>
<dbReference type="RefSeq" id="WP_060941209.1">
    <property type="nucleotide sequence ID" value="NZ_KQ957317.1"/>
</dbReference>
<evidence type="ECO:0000256" key="5">
    <source>
        <dbReference type="ARBA" id="ARBA00022801"/>
    </source>
</evidence>
<comment type="function">
    <text evidence="7">Degrades oligopeptides.</text>
</comment>
<evidence type="ECO:0000256" key="8">
    <source>
        <dbReference type="PIRSR" id="PIRSR036421-1"/>
    </source>
</evidence>
<keyword evidence="14" id="KW-1185">Reference proteome</keyword>
<feature type="compositionally biased region" description="Basic and acidic residues" evidence="9">
    <location>
        <begin position="559"/>
        <end position="575"/>
    </location>
</feature>
<keyword evidence="6 7" id="KW-0720">Serine protease</keyword>
<dbReference type="GO" id="GO:0008236">
    <property type="term" value="F:serine-type peptidase activity"/>
    <property type="evidence" value="ECO:0007669"/>
    <property type="project" value="UniProtKB-UniRule"/>
</dbReference>
<dbReference type="SUPFAM" id="SSF82171">
    <property type="entry name" value="DPP6 N-terminal domain-like"/>
    <property type="match status" value="1"/>
</dbReference>
<dbReference type="Pfam" id="PF26549">
    <property type="entry name" value="Tricorn_N"/>
    <property type="match status" value="1"/>
</dbReference>
<keyword evidence="4 7" id="KW-0645">Protease</keyword>
<evidence type="ECO:0000259" key="12">
    <source>
        <dbReference type="Pfam" id="PF14684"/>
    </source>
</evidence>
<accession>A0A133PWA8</accession>
<evidence type="ECO:0000256" key="10">
    <source>
        <dbReference type="SAM" id="SignalP"/>
    </source>
</evidence>
<dbReference type="OrthoDB" id="9815657at2"/>
<evidence type="ECO:0000259" key="11">
    <source>
        <dbReference type="Pfam" id="PF03572"/>
    </source>
</evidence>
<name>A0A133PWA8_9BACT</name>
<dbReference type="CDD" id="cd07562">
    <property type="entry name" value="Peptidase_S41_TRI"/>
    <property type="match status" value="1"/>
</dbReference>
<dbReference type="InterPro" id="IPR011042">
    <property type="entry name" value="6-blade_b-propeller_TolB-like"/>
</dbReference>
<dbReference type="SUPFAM" id="SSF50156">
    <property type="entry name" value="PDZ domain-like"/>
    <property type="match status" value="1"/>
</dbReference>
<dbReference type="Gene3D" id="2.30.42.10">
    <property type="match status" value="1"/>
</dbReference>
<comment type="similarity">
    <text evidence="2 7">Belongs to the peptidase S41B family.</text>
</comment>
<dbReference type="STRING" id="28128.HMPREF3226_02351"/>
<evidence type="ECO:0000256" key="3">
    <source>
        <dbReference type="ARBA" id="ARBA00022490"/>
    </source>
</evidence>
<evidence type="ECO:0000256" key="1">
    <source>
        <dbReference type="ARBA" id="ARBA00004496"/>
    </source>
</evidence>
<dbReference type="PANTHER" id="PTHR43253">
    <property type="entry name" value="TRICORN PROTEASE HOMOLOG 2-RELATED"/>
    <property type="match status" value="1"/>
</dbReference>
<evidence type="ECO:0000256" key="4">
    <source>
        <dbReference type="ARBA" id="ARBA00022670"/>
    </source>
</evidence>
<feature type="active site" description="Charge relay system" evidence="8">
    <location>
        <position position="1040"/>
    </location>
</feature>
<comment type="caution">
    <text evidence="13">The sequence shown here is derived from an EMBL/GenBank/DDBJ whole genome shotgun (WGS) entry which is preliminary data.</text>
</comment>
<dbReference type="PANTHER" id="PTHR43253:SF1">
    <property type="entry name" value="TRICORN PROTEASE HOMOLOG 2-RELATED"/>
    <property type="match status" value="1"/>
</dbReference>
<dbReference type="AlphaFoldDB" id="A0A133PWA8"/>
<dbReference type="SUPFAM" id="SSF52096">
    <property type="entry name" value="ClpP/crotonase"/>
    <property type="match status" value="1"/>
</dbReference>
<dbReference type="GO" id="GO:0006508">
    <property type="term" value="P:proteolysis"/>
    <property type="evidence" value="ECO:0007669"/>
    <property type="project" value="UniProtKB-UniRule"/>
</dbReference>
<dbReference type="InterPro" id="IPR005151">
    <property type="entry name" value="Tail-specific_protease"/>
</dbReference>
<dbReference type="PIRSF" id="PIRSF036421">
    <property type="entry name" value="Tricorn_protease"/>
    <property type="match status" value="1"/>
</dbReference>
<feature type="signal peptide" evidence="10">
    <location>
        <begin position="1"/>
        <end position="18"/>
    </location>
</feature>
<feature type="active site" description="Nucleophile" evidence="8">
    <location>
        <position position="984"/>
    </location>
</feature>
<dbReference type="InterPro" id="IPR028204">
    <property type="entry name" value="Tricorn_C1"/>
</dbReference>
<keyword evidence="5 7" id="KW-0378">Hydrolase</keyword>
<dbReference type="Gene3D" id="3.30.750.44">
    <property type="match status" value="1"/>
</dbReference>
<dbReference type="EC" id="3.4.21.-" evidence="7"/>
<dbReference type="EMBL" id="LRQG01000217">
    <property type="protein sequence ID" value="KXA33700.1"/>
    <property type="molecule type" value="Genomic_DNA"/>
</dbReference>
<proteinExistence type="inferred from homology"/>
<dbReference type="Pfam" id="PF07676">
    <property type="entry name" value="PD40"/>
    <property type="match status" value="2"/>
</dbReference>
<evidence type="ECO:0000256" key="9">
    <source>
        <dbReference type="SAM" id="MobiDB-lite"/>
    </source>
</evidence>
<dbReference type="InterPro" id="IPR011659">
    <property type="entry name" value="WD40"/>
</dbReference>
<dbReference type="InterPro" id="IPR012393">
    <property type="entry name" value="Tricorn_protease"/>
</dbReference>
<dbReference type="eggNOG" id="COG0793">
    <property type="taxonomic scope" value="Bacteria"/>
</dbReference>
<evidence type="ECO:0000256" key="2">
    <source>
        <dbReference type="ARBA" id="ARBA00008524"/>
    </source>
</evidence>
<keyword evidence="10" id="KW-0732">Signal</keyword>
<dbReference type="Gene3D" id="2.120.10.60">
    <property type="entry name" value="Tricorn protease N-terminal domain"/>
    <property type="match status" value="2"/>
</dbReference>
<evidence type="ECO:0000313" key="13">
    <source>
        <dbReference type="EMBL" id="KXA33700.1"/>
    </source>
</evidence>
<dbReference type="Gene3D" id="2.120.10.30">
    <property type="entry name" value="TolB, C-terminal domain"/>
    <property type="match status" value="1"/>
</dbReference>
<keyword evidence="3 7" id="KW-0963">Cytoplasm</keyword>
<sequence>MKKILATVLLGLSLSASADNNPLWMRFSAISPDGQTIAFSYKGDIFTVPVNGGSARQLTTNPAYDAYPVWSPDGQKIAFASSREGSLDIYLMGKDGGAPKRLTTDSGDELPMAFTDDTHVLFSSAVMPTAKSIFFASNSFPQTYEVSTEGTRPRLFTPMPMLDASINGNGDILYHDQKGYEDKFRKHHRSPITRDIWLYSKGNYRKLTDFNGEDRTPVWANGSDSYYYLSEEDGTFNVYKRNIDGSGKVQLTHHKNNPVRFLTAASNGTLCYSYDGEIYTIKDGSEPKKVNITITTDQIAPTLERQIRSSGATEIKVSPNGKEIAFVLHGDVYVTSIDYKTTKQITDTPEQERDIDISPDGKSIVYGAERNGLWQIYQTKIKNSSEKNFTYATDLVEERLTNTNQTSQMPKYSPDGKKIAYYENRSALCVMDIKNKSVIKATDGNDLYSYQDGDIWFSWSPDSRWLLVPYMGNAGWNNPDVSLVDATGKVKPYNLTQSGYNDGYAKWALGGKAMLFFSDRAGYRSHGSWGAEADVYLMFFDIDAYDRFRMSKEEKQLADEAEKEAKKAESEAKEKAGKKKKDNAKDKNKKKEVEPLKFDLENCRDRIVRITANSSHLGDAMLSPMGDTLYYQAAFEGDYDLWKHDLKEGKTEIVLKDVGGGSFDADKKFKNIFLCSKRRIKKIDLAKNAASNVDFEARFNYKPYEERAYIFNHIWQQVADKFYVEDLHGVDWAGYRKTYERFLPYINNNYDFRDMLGELLGELNASHTGARYNPEGPSLNTAVLGLFYDNGYDGDGLKIEEIIKRGPFAVKKTGVEAGCIIEKIDGEPILKGKDYNYILDGKSGKHVRVSVYNPNTKKRFDVTVKAISKWQQQKLLYKRWVDRNRAFVDSISGGRIAYVHVQGMNSPSFRTVYSELLSAENRVKDAVIVDERHNGGGWLHDDLCTLLSGKEYQKFIPHGKLIGTDPFNKWNKPSCVMICEDDYSNGQGFPQIYKALNIGKLIGAPVAGTMTAVWWETLINGMVFGIPQVGCQDMNGEFAENKQLNPDVEVYNTPEDYLNGYDRQLERAVREMMKK</sequence>
<dbReference type="InterPro" id="IPR029045">
    <property type="entry name" value="ClpP/crotonase-like_dom_sf"/>
</dbReference>
<dbReference type="GO" id="GO:0005737">
    <property type="term" value="C:cytoplasm"/>
    <property type="evidence" value="ECO:0007669"/>
    <property type="project" value="UniProtKB-SubCell"/>
</dbReference>
<dbReference type="eggNOG" id="COG4946">
    <property type="taxonomic scope" value="Bacteria"/>
</dbReference>
<evidence type="ECO:0000256" key="7">
    <source>
        <dbReference type="PIRNR" id="PIRNR036421"/>
    </source>
</evidence>
<feature type="active site" description="Charge relay system" evidence="8">
    <location>
        <position position="767"/>
    </location>
</feature>
<evidence type="ECO:0000256" key="6">
    <source>
        <dbReference type="ARBA" id="ARBA00022825"/>
    </source>
</evidence>
<feature type="chain" id="PRO_5007458445" description="Tricorn protease homolog" evidence="10">
    <location>
        <begin position="19"/>
        <end position="1075"/>
    </location>
</feature>
<dbReference type="PATRIC" id="fig|28128.5.peg.2425"/>
<dbReference type="InterPro" id="IPR036034">
    <property type="entry name" value="PDZ_sf"/>
</dbReference>
<gene>
    <name evidence="13" type="ORF">HMPREF3226_02351</name>
</gene>
<feature type="domain" description="Tail specific protease" evidence="11">
    <location>
        <begin position="895"/>
        <end position="1050"/>
    </location>
</feature>
<reference evidence="14" key="1">
    <citation type="submission" date="2016-01" db="EMBL/GenBank/DDBJ databases">
        <authorList>
            <person name="Mitreva M."/>
            <person name="Pepin K.H."/>
            <person name="Mihindukulasuriya K.A."/>
            <person name="Fulton R."/>
            <person name="Fronick C."/>
            <person name="O'Laughlin M."/>
            <person name="Miner T."/>
            <person name="Herter B."/>
            <person name="Rosa B.A."/>
            <person name="Cordes M."/>
            <person name="Tomlinson C."/>
            <person name="Wollam A."/>
            <person name="Palsikar V.B."/>
            <person name="Mardis E.R."/>
            <person name="Wilson R.K."/>
        </authorList>
    </citation>
    <scope>NUCLEOTIDE SEQUENCE [LARGE SCALE GENOMIC DNA]</scope>
    <source>
        <strain evidence="14">MJR7716</strain>
    </source>
</reference>
<dbReference type="Gene3D" id="3.90.226.10">
    <property type="entry name" value="2-enoyl-CoA Hydratase, Chain A, domain 1"/>
    <property type="match status" value="1"/>
</dbReference>
<protein>
    <recommendedName>
        <fullName evidence="7">Tricorn protease homolog</fullName>
        <ecNumber evidence="7">3.4.21.-</ecNumber>
    </recommendedName>
</protein>
<feature type="region of interest" description="Disordered" evidence="9">
    <location>
        <begin position="559"/>
        <end position="591"/>
    </location>
</feature>
<dbReference type="Pfam" id="PF03572">
    <property type="entry name" value="Peptidase_S41"/>
    <property type="match status" value="1"/>
</dbReference>
<feature type="domain" description="Tricorn protease C1" evidence="12">
    <location>
        <begin position="703"/>
        <end position="761"/>
    </location>
</feature>
<dbReference type="Proteomes" id="UP000070533">
    <property type="component" value="Unassembled WGS sequence"/>
</dbReference>
<evidence type="ECO:0000313" key="14">
    <source>
        <dbReference type="Proteomes" id="UP000070533"/>
    </source>
</evidence>
<comment type="subcellular location">
    <subcellularLocation>
        <location evidence="1 7">Cytoplasm</location>
    </subcellularLocation>
</comment>
<organism evidence="13 14">
    <name type="scientific">Prevotella corporis</name>
    <dbReference type="NCBI Taxonomy" id="28128"/>
    <lineage>
        <taxon>Bacteria</taxon>
        <taxon>Pseudomonadati</taxon>
        <taxon>Bacteroidota</taxon>
        <taxon>Bacteroidia</taxon>
        <taxon>Bacteroidales</taxon>
        <taxon>Prevotellaceae</taxon>
        <taxon>Prevotella</taxon>
    </lineage>
</organism>